<dbReference type="EnsemblMetazoa" id="Aqu2.1.22805_001">
    <property type="protein sequence ID" value="Aqu2.1.22805_001"/>
    <property type="gene ID" value="Aqu2.1.22805"/>
</dbReference>
<name>A0A1X7U4Y0_AMPQE</name>
<dbReference type="InParanoid" id="A0A1X7U4Y0"/>
<feature type="region of interest" description="Disordered" evidence="1">
    <location>
        <begin position="1"/>
        <end position="27"/>
    </location>
</feature>
<organism evidence="2">
    <name type="scientific">Amphimedon queenslandica</name>
    <name type="common">Sponge</name>
    <dbReference type="NCBI Taxonomy" id="400682"/>
    <lineage>
        <taxon>Eukaryota</taxon>
        <taxon>Metazoa</taxon>
        <taxon>Porifera</taxon>
        <taxon>Demospongiae</taxon>
        <taxon>Heteroscleromorpha</taxon>
        <taxon>Haplosclerida</taxon>
        <taxon>Niphatidae</taxon>
        <taxon>Amphimedon</taxon>
    </lineage>
</organism>
<evidence type="ECO:0000256" key="1">
    <source>
        <dbReference type="SAM" id="MobiDB-lite"/>
    </source>
</evidence>
<protein>
    <submittedName>
        <fullName evidence="2">Uncharacterized protein</fullName>
    </submittedName>
</protein>
<reference evidence="2" key="1">
    <citation type="submission" date="2017-05" db="UniProtKB">
        <authorList>
            <consortium name="EnsemblMetazoa"/>
        </authorList>
    </citation>
    <scope>IDENTIFICATION</scope>
</reference>
<sequence>TPITATPQTVKRKEHLNAPTIHKHMLP</sequence>
<evidence type="ECO:0000313" key="2">
    <source>
        <dbReference type="EnsemblMetazoa" id="Aqu2.1.22805_001"/>
    </source>
</evidence>
<proteinExistence type="predicted"/>
<accession>A0A1X7U4Y0</accession>
<dbReference type="AlphaFoldDB" id="A0A1X7U4Y0"/>